<dbReference type="PRINTS" id="PR00237">
    <property type="entry name" value="GPCRRHODOPSN"/>
</dbReference>
<dbReference type="PROSITE" id="PS00237">
    <property type="entry name" value="G_PROTEIN_RECEP_F1_1"/>
    <property type="match status" value="1"/>
</dbReference>
<comment type="similarity">
    <text evidence="2 10">Belongs to the G-protein coupled receptor 1 family.</text>
</comment>
<evidence type="ECO:0000256" key="7">
    <source>
        <dbReference type="ARBA" id="ARBA00023136"/>
    </source>
</evidence>
<feature type="transmembrane region" description="Helical" evidence="11">
    <location>
        <begin position="273"/>
        <end position="294"/>
    </location>
</feature>
<keyword evidence="4 10" id="KW-0812">Transmembrane</keyword>
<dbReference type="SUPFAM" id="SSF81321">
    <property type="entry name" value="Family A G protein-coupled receptor-like"/>
    <property type="match status" value="1"/>
</dbReference>
<keyword evidence="14" id="KW-1185">Reference proteome</keyword>
<dbReference type="EMBL" id="JARAKH010000016">
    <property type="protein sequence ID" value="KAK8396488.1"/>
    <property type="molecule type" value="Genomic_DNA"/>
</dbReference>
<evidence type="ECO:0000256" key="6">
    <source>
        <dbReference type="ARBA" id="ARBA00023040"/>
    </source>
</evidence>
<name>A0AAW0UAW8_SCYPA</name>
<feature type="transmembrane region" description="Helical" evidence="11">
    <location>
        <begin position="53"/>
        <end position="75"/>
    </location>
</feature>
<dbReference type="GO" id="GO:0005886">
    <property type="term" value="C:plasma membrane"/>
    <property type="evidence" value="ECO:0007669"/>
    <property type="project" value="UniProtKB-SubCell"/>
</dbReference>
<dbReference type="AlphaFoldDB" id="A0AAW0UAW8"/>
<dbReference type="GO" id="GO:0004930">
    <property type="term" value="F:G protein-coupled receptor activity"/>
    <property type="evidence" value="ECO:0007669"/>
    <property type="project" value="UniProtKB-KW"/>
</dbReference>
<feature type="transmembrane region" description="Helical" evidence="11">
    <location>
        <begin position="232"/>
        <end position="253"/>
    </location>
</feature>
<evidence type="ECO:0000256" key="3">
    <source>
        <dbReference type="ARBA" id="ARBA00022475"/>
    </source>
</evidence>
<evidence type="ECO:0000256" key="10">
    <source>
        <dbReference type="RuleBase" id="RU000688"/>
    </source>
</evidence>
<proteinExistence type="inferred from homology"/>
<dbReference type="Gene3D" id="1.20.1070.10">
    <property type="entry name" value="Rhodopsin 7-helix transmembrane proteins"/>
    <property type="match status" value="1"/>
</dbReference>
<dbReference type="Proteomes" id="UP001487740">
    <property type="component" value="Unassembled WGS sequence"/>
</dbReference>
<keyword evidence="6 10" id="KW-0297">G-protein coupled receptor</keyword>
<feature type="transmembrane region" description="Helical" evidence="11">
    <location>
        <begin position="95"/>
        <end position="112"/>
    </location>
</feature>
<keyword evidence="3" id="KW-1003">Cell membrane</keyword>
<dbReference type="CDD" id="cd00637">
    <property type="entry name" value="7tm_classA_rhodopsin-like"/>
    <property type="match status" value="1"/>
</dbReference>
<comment type="subcellular location">
    <subcellularLocation>
        <location evidence="1">Cell membrane</location>
        <topology evidence="1">Multi-pass membrane protein</topology>
    </subcellularLocation>
</comment>
<dbReference type="InterPro" id="IPR000276">
    <property type="entry name" value="GPCR_Rhodpsn"/>
</dbReference>
<evidence type="ECO:0000256" key="1">
    <source>
        <dbReference type="ARBA" id="ARBA00004651"/>
    </source>
</evidence>
<keyword evidence="5 11" id="KW-1133">Transmembrane helix</keyword>
<dbReference type="Pfam" id="PF00001">
    <property type="entry name" value="7tm_1"/>
    <property type="match status" value="1"/>
</dbReference>
<evidence type="ECO:0000256" key="2">
    <source>
        <dbReference type="ARBA" id="ARBA00010663"/>
    </source>
</evidence>
<dbReference type="PANTHER" id="PTHR24249">
    <property type="entry name" value="HISTAMINE RECEPTOR-RELATED G-PROTEIN COUPLED RECEPTOR"/>
    <property type="match status" value="1"/>
</dbReference>
<comment type="caution">
    <text evidence="13">The sequence shown here is derived from an EMBL/GenBank/DDBJ whole genome shotgun (WGS) entry which is preliminary data.</text>
</comment>
<evidence type="ECO:0000256" key="9">
    <source>
        <dbReference type="ARBA" id="ARBA00023224"/>
    </source>
</evidence>
<gene>
    <name evidence="13" type="ORF">O3P69_005497</name>
</gene>
<reference evidence="13 14" key="1">
    <citation type="submission" date="2023-03" db="EMBL/GenBank/DDBJ databases">
        <title>High-quality genome of Scylla paramamosain provides insights in environmental adaptation.</title>
        <authorList>
            <person name="Zhang L."/>
        </authorList>
    </citation>
    <scope>NUCLEOTIDE SEQUENCE [LARGE SCALE GENOMIC DNA]</scope>
    <source>
        <strain evidence="13">LZ_2023a</strain>
        <tissue evidence="13">Muscle</tissue>
    </source>
</reference>
<dbReference type="InterPro" id="IPR017452">
    <property type="entry name" value="GPCR_Rhodpsn_7TM"/>
</dbReference>
<evidence type="ECO:0000256" key="5">
    <source>
        <dbReference type="ARBA" id="ARBA00022989"/>
    </source>
</evidence>
<evidence type="ECO:0000259" key="12">
    <source>
        <dbReference type="PROSITE" id="PS50262"/>
    </source>
</evidence>
<keyword evidence="9 10" id="KW-0807">Transducer</keyword>
<organism evidence="13 14">
    <name type="scientific">Scylla paramamosain</name>
    <name type="common">Mud crab</name>
    <dbReference type="NCBI Taxonomy" id="85552"/>
    <lineage>
        <taxon>Eukaryota</taxon>
        <taxon>Metazoa</taxon>
        <taxon>Ecdysozoa</taxon>
        <taxon>Arthropoda</taxon>
        <taxon>Crustacea</taxon>
        <taxon>Multicrustacea</taxon>
        <taxon>Malacostraca</taxon>
        <taxon>Eumalacostraca</taxon>
        <taxon>Eucarida</taxon>
        <taxon>Decapoda</taxon>
        <taxon>Pleocyemata</taxon>
        <taxon>Brachyura</taxon>
        <taxon>Eubrachyura</taxon>
        <taxon>Portunoidea</taxon>
        <taxon>Portunidae</taxon>
        <taxon>Portuninae</taxon>
        <taxon>Scylla</taxon>
    </lineage>
</organism>
<evidence type="ECO:0000256" key="4">
    <source>
        <dbReference type="ARBA" id="ARBA00022692"/>
    </source>
</evidence>
<evidence type="ECO:0000313" key="13">
    <source>
        <dbReference type="EMBL" id="KAK8396488.1"/>
    </source>
</evidence>
<feature type="transmembrane region" description="Helical" evidence="11">
    <location>
        <begin position="20"/>
        <end position="41"/>
    </location>
</feature>
<dbReference type="PROSITE" id="PS50262">
    <property type="entry name" value="G_PROTEIN_RECEP_F1_2"/>
    <property type="match status" value="1"/>
</dbReference>
<dbReference type="InterPro" id="IPR050569">
    <property type="entry name" value="TAAR"/>
</dbReference>
<protein>
    <recommendedName>
        <fullName evidence="12">G-protein coupled receptors family 1 profile domain-containing protein</fullName>
    </recommendedName>
</protein>
<keyword evidence="7 11" id="KW-0472">Membrane</keyword>
<dbReference type="EMBL" id="JARAKH010000016">
    <property type="protein sequence ID" value="KAK8396489.1"/>
    <property type="molecule type" value="Genomic_DNA"/>
</dbReference>
<keyword evidence="8 10" id="KW-0675">Receptor</keyword>
<feature type="domain" description="G-protein coupled receptors family 1 profile" evidence="12">
    <location>
        <begin position="102"/>
        <end position="280"/>
    </location>
</feature>
<evidence type="ECO:0000256" key="11">
    <source>
        <dbReference type="SAM" id="Phobius"/>
    </source>
</evidence>
<accession>A0AAW0UAW8</accession>
<sequence length="331" mass="36845">MSLNVTADGGESGDADKKLLIYMAFSVATVAECMLAGYLTFTSQELRRRRATLFSSCLVLTIGIFASLSLVYVLVLLTVQGVTYRSPAGCRVRVAQRYLSIVSCFTLACLSLDRYLAICWPLRYQDLLTKTRCHLLCAACWVLPAVLLVVPCIPVLETMCENSRTEKRLLLAYVVAYTLGAFATFVLYVLVALEFRQSTYSCGGDSTHAPDDAHGREVAVVRHRTAKSALTVLMLYTVLSLPHTLLPVVARIHPGTVPKTVLQIGYLVHRFHLLLFLPMYAGTNAFFLASLSAWGKLLWRRFTCWGASFRMVARNETHEPHANNHTEDDLL</sequence>
<feature type="transmembrane region" description="Helical" evidence="11">
    <location>
        <begin position="168"/>
        <end position="191"/>
    </location>
</feature>
<evidence type="ECO:0000313" key="14">
    <source>
        <dbReference type="Proteomes" id="UP001487740"/>
    </source>
</evidence>
<evidence type="ECO:0000256" key="8">
    <source>
        <dbReference type="ARBA" id="ARBA00023170"/>
    </source>
</evidence>
<feature type="transmembrane region" description="Helical" evidence="11">
    <location>
        <begin position="133"/>
        <end position="156"/>
    </location>
</feature>